<dbReference type="RefSeq" id="WP_336920493.1">
    <property type="nucleotide sequence ID" value="NZ_JBANRN010000018.1"/>
</dbReference>
<comment type="subcellular location">
    <subcellularLocation>
        <location evidence="1">Periplasm</location>
    </subcellularLocation>
</comment>
<dbReference type="InterPro" id="IPR014755">
    <property type="entry name" value="Cu-Rt/internalin_Ig-like"/>
</dbReference>
<evidence type="ECO:0000313" key="9">
    <source>
        <dbReference type="EMBL" id="MFC3100776.1"/>
    </source>
</evidence>
<keyword evidence="10" id="KW-1185">Reference proteome</keyword>
<organism evidence="9 10">
    <name type="scientific">Alteraurantiacibacter lauratis</name>
    <dbReference type="NCBI Taxonomy" id="2054627"/>
    <lineage>
        <taxon>Bacteria</taxon>
        <taxon>Pseudomonadati</taxon>
        <taxon>Pseudomonadota</taxon>
        <taxon>Alphaproteobacteria</taxon>
        <taxon>Sphingomonadales</taxon>
        <taxon>Erythrobacteraceae</taxon>
        <taxon>Alteraurantiacibacter</taxon>
    </lineage>
</organism>
<evidence type="ECO:0000313" key="10">
    <source>
        <dbReference type="Proteomes" id="UP001595378"/>
    </source>
</evidence>
<dbReference type="Proteomes" id="UP001595378">
    <property type="component" value="Unassembled WGS sequence"/>
</dbReference>
<keyword evidence="6" id="KW-0186">Copper</keyword>
<dbReference type="PANTHER" id="PTHR34820:SF4">
    <property type="entry name" value="INNER MEMBRANE PROTEIN YEBZ"/>
    <property type="match status" value="1"/>
</dbReference>
<dbReference type="InterPro" id="IPR047685">
    <property type="entry name" value="CopC-like"/>
</dbReference>
<sequence length="122" mass="12914">MKFLKAGLAVALVSAGLATTLPASAHTKLVSSSPAANATVTASPRTITLTFNERVVPAFSKFELLMPEHDMKIPVETTVSSDGKRIIGTVRSSLHRGSYAIHWTAAGSDGHKMEGHVNFRVG</sequence>
<dbReference type="InterPro" id="IPR007348">
    <property type="entry name" value="CopC_dom"/>
</dbReference>
<keyword evidence="5" id="KW-0574">Periplasm</keyword>
<evidence type="ECO:0000256" key="1">
    <source>
        <dbReference type="ARBA" id="ARBA00004418"/>
    </source>
</evidence>
<dbReference type="InterPro" id="IPR014756">
    <property type="entry name" value="Ig_E-set"/>
</dbReference>
<dbReference type="SUPFAM" id="SSF81296">
    <property type="entry name" value="E set domains"/>
    <property type="match status" value="1"/>
</dbReference>
<proteinExistence type="inferred from homology"/>
<evidence type="ECO:0000256" key="2">
    <source>
        <dbReference type="ARBA" id="ARBA00010509"/>
    </source>
</evidence>
<gene>
    <name evidence="9" type="primary">copC</name>
    <name evidence="9" type="ORF">ACFODK_07745</name>
</gene>
<feature type="domain" description="CopC" evidence="8">
    <location>
        <begin position="26"/>
        <end position="121"/>
    </location>
</feature>
<dbReference type="Gene3D" id="2.60.40.1220">
    <property type="match status" value="1"/>
</dbReference>
<name>A0ABV7EFP1_9SPHN</name>
<dbReference type="NCBIfam" id="NF033814">
    <property type="entry name" value="copper_CopC"/>
    <property type="match status" value="1"/>
</dbReference>
<evidence type="ECO:0000259" key="8">
    <source>
        <dbReference type="Pfam" id="PF04234"/>
    </source>
</evidence>
<comment type="caution">
    <text evidence="9">The sequence shown here is derived from an EMBL/GenBank/DDBJ whole genome shotgun (WGS) entry which is preliminary data.</text>
</comment>
<evidence type="ECO:0000256" key="4">
    <source>
        <dbReference type="ARBA" id="ARBA00022729"/>
    </source>
</evidence>
<evidence type="ECO:0000256" key="6">
    <source>
        <dbReference type="ARBA" id="ARBA00023008"/>
    </source>
</evidence>
<feature type="signal peptide" evidence="7">
    <location>
        <begin position="1"/>
        <end position="25"/>
    </location>
</feature>
<keyword evidence="3" id="KW-0479">Metal-binding</keyword>
<protein>
    <submittedName>
        <fullName evidence="9">Copper homeostasis periplasmic binding protein CopC</fullName>
    </submittedName>
</protein>
<reference evidence="10" key="1">
    <citation type="journal article" date="2019" name="Int. J. Syst. Evol. Microbiol.">
        <title>The Global Catalogue of Microorganisms (GCM) 10K type strain sequencing project: providing services to taxonomists for standard genome sequencing and annotation.</title>
        <authorList>
            <consortium name="The Broad Institute Genomics Platform"/>
            <consortium name="The Broad Institute Genome Sequencing Center for Infectious Disease"/>
            <person name="Wu L."/>
            <person name="Ma J."/>
        </authorList>
    </citation>
    <scope>NUCLEOTIDE SEQUENCE [LARGE SCALE GENOMIC DNA]</scope>
    <source>
        <strain evidence="10">KCTC 52606</strain>
    </source>
</reference>
<evidence type="ECO:0000256" key="3">
    <source>
        <dbReference type="ARBA" id="ARBA00022723"/>
    </source>
</evidence>
<keyword evidence="4 7" id="KW-0732">Signal</keyword>
<evidence type="ECO:0000256" key="7">
    <source>
        <dbReference type="SAM" id="SignalP"/>
    </source>
</evidence>
<feature type="chain" id="PRO_5047420379" evidence="7">
    <location>
        <begin position="26"/>
        <end position="122"/>
    </location>
</feature>
<dbReference type="PANTHER" id="PTHR34820">
    <property type="entry name" value="INNER MEMBRANE PROTEIN YEBZ"/>
    <property type="match status" value="1"/>
</dbReference>
<dbReference type="Pfam" id="PF04234">
    <property type="entry name" value="CopC"/>
    <property type="match status" value="1"/>
</dbReference>
<comment type="similarity">
    <text evidence="2">Belongs to the CopC family.</text>
</comment>
<evidence type="ECO:0000256" key="5">
    <source>
        <dbReference type="ARBA" id="ARBA00022764"/>
    </source>
</evidence>
<dbReference type="EMBL" id="JBHRSU010000026">
    <property type="protein sequence ID" value="MFC3100776.1"/>
    <property type="molecule type" value="Genomic_DNA"/>
</dbReference>
<accession>A0ABV7EFP1</accession>
<dbReference type="InterPro" id="IPR032694">
    <property type="entry name" value="CopC/D"/>
</dbReference>